<gene>
    <name evidence="3" type="ORF">UT23_C0005G0035</name>
</gene>
<dbReference type="Proteomes" id="UP000034325">
    <property type="component" value="Unassembled WGS sequence"/>
</dbReference>
<dbReference type="PANTHER" id="PTHR12526">
    <property type="entry name" value="GLYCOSYLTRANSFERASE"/>
    <property type="match status" value="1"/>
</dbReference>
<organism evidence="3 4">
    <name type="scientific">Candidatus Woesebacteria bacterium GW2011_GWA1_39_12</name>
    <dbReference type="NCBI Taxonomy" id="1618549"/>
    <lineage>
        <taxon>Bacteria</taxon>
        <taxon>Candidatus Woeseibacteriota</taxon>
    </lineage>
</organism>
<dbReference type="Pfam" id="PF00534">
    <property type="entry name" value="Glycos_transf_1"/>
    <property type="match status" value="1"/>
</dbReference>
<dbReference type="AlphaFoldDB" id="A0A0G0M4B1"/>
<feature type="domain" description="Glycosyl transferase family 1" evidence="1">
    <location>
        <begin position="184"/>
        <end position="351"/>
    </location>
</feature>
<comment type="caution">
    <text evidence="3">The sequence shown here is derived from an EMBL/GenBank/DDBJ whole genome shotgun (WGS) entry which is preliminary data.</text>
</comment>
<reference evidence="3 4" key="1">
    <citation type="journal article" date="2015" name="Nature">
        <title>rRNA introns, odd ribosomes, and small enigmatic genomes across a large radiation of phyla.</title>
        <authorList>
            <person name="Brown C.T."/>
            <person name="Hug L.A."/>
            <person name="Thomas B.C."/>
            <person name="Sharon I."/>
            <person name="Castelle C.J."/>
            <person name="Singh A."/>
            <person name="Wilkins M.J."/>
            <person name="Williams K.H."/>
            <person name="Banfield J.F."/>
        </authorList>
    </citation>
    <scope>NUCLEOTIDE SEQUENCE [LARGE SCALE GENOMIC DNA]</scope>
</reference>
<proteinExistence type="predicted"/>
<sequence>MNILILSWKGPGHPSAGGAEIVTLTHAKAWVSAGHEVTLFTSFYPGAKKDEMIGGVRIKRSGWQFFGVQINAFFWYLFGKHAKIDLVIDEFHGLPFFTPFYVRVRKLGFIHEVAGEVWKLNPWPRPFNLIPSILGTLFEPVIFLFYRKVPFMTVSESTRNDLVLWKIPRRNITIVHNGISVDLPQKSFLKESKYTAMYLGAISEDKGTEDAVRAFAEINRKDEEWQFWIVGPGVKDLIDKLKALAEELEIIGKLKFWGFVTDKKKFELLARAHVLINPSVHEGWGLVNIEANSVETPVIAYNVHGIKDSVKDGETGILVEKGDYRSLAENAIKLVKDRHKYAIFQEKARKWSKRFTWEKTIKESTQLIESL</sequence>
<dbReference type="EMBL" id="LBWA01000005">
    <property type="protein sequence ID" value="KKQ98112.1"/>
    <property type="molecule type" value="Genomic_DNA"/>
</dbReference>
<dbReference type="GO" id="GO:0016757">
    <property type="term" value="F:glycosyltransferase activity"/>
    <property type="evidence" value="ECO:0007669"/>
    <property type="project" value="InterPro"/>
</dbReference>
<evidence type="ECO:0000259" key="2">
    <source>
        <dbReference type="Pfam" id="PF13439"/>
    </source>
</evidence>
<dbReference type="PANTHER" id="PTHR12526:SF618">
    <property type="entry name" value="GLYCOSYLTRANSFERASE, FAMILY 4"/>
    <property type="match status" value="1"/>
</dbReference>
<dbReference type="InterPro" id="IPR028098">
    <property type="entry name" value="Glyco_trans_4-like_N"/>
</dbReference>
<protein>
    <submittedName>
        <fullName evidence="3">Glycosyltransferase, family 4</fullName>
    </submittedName>
</protein>
<keyword evidence="3" id="KW-0808">Transferase</keyword>
<dbReference type="Pfam" id="PF13439">
    <property type="entry name" value="Glyco_transf_4"/>
    <property type="match status" value="1"/>
</dbReference>
<name>A0A0G0M4B1_9BACT</name>
<accession>A0A0G0M4B1</accession>
<evidence type="ECO:0000313" key="3">
    <source>
        <dbReference type="EMBL" id="KKQ98112.1"/>
    </source>
</evidence>
<dbReference type="Gene3D" id="3.40.50.2000">
    <property type="entry name" value="Glycogen Phosphorylase B"/>
    <property type="match status" value="2"/>
</dbReference>
<evidence type="ECO:0000313" key="4">
    <source>
        <dbReference type="Proteomes" id="UP000034325"/>
    </source>
</evidence>
<dbReference type="CDD" id="cd03801">
    <property type="entry name" value="GT4_PimA-like"/>
    <property type="match status" value="1"/>
</dbReference>
<dbReference type="SUPFAM" id="SSF53756">
    <property type="entry name" value="UDP-Glycosyltransferase/glycogen phosphorylase"/>
    <property type="match status" value="1"/>
</dbReference>
<dbReference type="InterPro" id="IPR001296">
    <property type="entry name" value="Glyco_trans_1"/>
</dbReference>
<evidence type="ECO:0000259" key="1">
    <source>
        <dbReference type="Pfam" id="PF00534"/>
    </source>
</evidence>
<feature type="domain" description="Glycosyltransferase subfamily 4-like N-terminal" evidence="2">
    <location>
        <begin position="17"/>
        <end position="182"/>
    </location>
</feature>